<sequence length="133" mass="14671">MIVKGNILVTGANRGIGFSFVKHLCLLNTVERVFAGCRSPENATDLIKLQKTNSKIKIIKLDIQNDLCIQLAAEQISYEIGENDGINCLINNAGVLEMSGSDFEAPNRSAFWRHFDVNTIGAVITTRVSQILY</sequence>
<proteinExistence type="predicted"/>
<evidence type="ECO:0000313" key="2">
    <source>
        <dbReference type="WBParaSite" id="PS1159_v2.g22634.t1"/>
    </source>
</evidence>
<protein>
    <submittedName>
        <fullName evidence="2">Uncharacterized protein</fullName>
    </submittedName>
</protein>
<dbReference type="Proteomes" id="UP000887580">
    <property type="component" value="Unplaced"/>
</dbReference>
<dbReference type="WBParaSite" id="PS1159_v2.g22634.t1">
    <property type="protein sequence ID" value="PS1159_v2.g22634.t1"/>
    <property type="gene ID" value="PS1159_v2.g22634"/>
</dbReference>
<evidence type="ECO:0000313" key="1">
    <source>
        <dbReference type="Proteomes" id="UP000887580"/>
    </source>
</evidence>
<organism evidence="1 2">
    <name type="scientific">Panagrolaimus sp. PS1159</name>
    <dbReference type="NCBI Taxonomy" id="55785"/>
    <lineage>
        <taxon>Eukaryota</taxon>
        <taxon>Metazoa</taxon>
        <taxon>Ecdysozoa</taxon>
        <taxon>Nematoda</taxon>
        <taxon>Chromadorea</taxon>
        <taxon>Rhabditida</taxon>
        <taxon>Tylenchina</taxon>
        <taxon>Panagrolaimomorpha</taxon>
        <taxon>Panagrolaimoidea</taxon>
        <taxon>Panagrolaimidae</taxon>
        <taxon>Panagrolaimus</taxon>
    </lineage>
</organism>
<accession>A0AC35G0D1</accession>
<name>A0AC35G0D1_9BILA</name>
<reference evidence="2" key="1">
    <citation type="submission" date="2022-11" db="UniProtKB">
        <authorList>
            <consortium name="WormBaseParasite"/>
        </authorList>
    </citation>
    <scope>IDENTIFICATION</scope>
</reference>